<keyword evidence="8" id="KW-1185">Reference proteome</keyword>
<keyword evidence="2" id="KW-1003">Cell membrane</keyword>
<organism evidence="7 8">
    <name type="scientific">Porphyromonas circumdentaria</name>
    <dbReference type="NCBI Taxonomy" id="29524"/>
    <lineage>
        <taxon>Bacteria</taxon>
        <taxon>Pseudomonadati</taxon>
        <taxon>Bacteroidota</taxon>
        <taxon>Bacteroidia</taxon>
        <taxon>Bacteroidales</taxon>
        <taxon>Porphyromonadaceae</taxon>
        <taxon>Porphyromonas</taxon>
    </lineage>
</organism>
<dbReference type="PANTHER" id="PTHR39087">
    <property type="entry name" value="UPF0104 MEMBRANE PROTEIN MJ1595"/>
    <property type="match status" value="1"/>
</dbReference>
<feature type="transmembrane region" description="Helical" evidence="6">
    <location>
        <begin position="94"/>
        <end position="120"/>
    </location>
</feature>
<keyword evidence="5 6" id="KW-0472">Membrane</keyword>
<dbReference type="InterPro" id="IPR022791">
    <property type="entry name" value="L-PG_synthase/AglD"/>
</dbReference>
<sequence>MIVEGFSSIRSLPHPWLFLLYSVLMWVCYYYAFRMTFDAFTFTQGLECSVALLAFIMGTIGVVAPVQSGIGAWHFMVITTLTLFGVARQDAGVFALVVHTFQTLGNAFVGFFAILVLPLLNKNYNRTAK</sequence>
<proteinExistence type="predicted"/>
<dbReference type="STRING" id="29524.SAMN02745171_00717"/>
<gene>
    <name evidence="7" type="ORF">SAMN02745171_00717</name>
</gene>
<reference evidence="8" key="1">
    <citation type="submission" date="2017-02" db="EMBL/GenBank/DDBJ databases">
        <authorList>
            <person name="Varghese N."/>
            <person name="Submissions S."/>
        </authorList>
    </citation>
    <scope>NUCLEOTIDE SEQUENCE [LARGE SCALE GENOMIC DNA]</scope>
    <source>
        <strain evidence="8">ATCC 51356</strain>
    </source>
</reference>
<keyword evidence="4 6" id="KW-1133">Transmembrane helix</keyword>
<evidence type="ECO:0000256" key="4">
    <source>
        <dbReference type="ARBA" id="ARBA00022989"/>
    </source>
</evidence>
<evidence type="ECO:0000313" key="7">
    <source>
        <dbReference type="EMBL" id="SJZ64770.1"/>
    </source>
</evidence>
<dbReference type="Proteomes" id="UP000190121">
    <property type="component" value="Unassembled WGS sequence"/>
</dbReference>
<evidence type="ECO:0000256" key="2">
    <source>
        <dbReference type="ARBA" id="ARBA00022475"/>
    </source>
</evidence>
<protein>
    <submittedName>
        <fullName evidence="7">Lysylphosphatidylglycerol synthase TM region</fullName>
    </submittedName>
</protein>
<dbReference type="GO" id="GO:0005886">
    <property type="term" value="C:plasma membrane"/>
    <property type="evidence" value="ECO:0007669"/>
    <property type="project" value="UniProtKB-SubCell"/>
</dbReference>
<feature type="transmembrane region" description="Helical" evidence="6">
    <location>
        <begin position="45"/>
        <end position="64"/>
    </location>
</feature>
<feature type="transmembrane region" description="Helical" evidence="6">
    <location>
        <begin position="16"/>
        <end position="33"/>
    </location>
</feature>
<dbReference type="EMBL" id="FUXE01000006">
    <property type="protein sequence ID" value="SJZ64770.1"/>
    <property type="molecule type" value="Genomic_DNA"/>
</dbReference>
<dbReference type="Pfam" id="PF03706">
    <property type="entry name" value="LPG_synthase_TM"/>
    <property type="match status" value="1"/>
</dbReference>
<comment type="subcellular location">
    <subcellularLocation>
        <location evidence="1">Cell membrane</location>
        <topology evidence="1">Multi-pass membrane protein</topology>
    </subcellularLocation>
</comment>
<dbReference type="PANTHER" id="PTHR39087:SF2">
    <property type="entry name" value="UPF0104 MEMBRANE PROTEIN MJ1595"/>
    <property type="match status" value="1"/>
</dbReference>
<evidence type="ECO:0000313" key="8">
    <source>
        <dbReference type="Proteomes" id="UP000190121"/>
    </source>
</evidence>
<feature type="transmembrane region" description="Helical" evidence="6">
    <location>
        <begin position="70"/>
        <end position="87"/>
    </location>
</feature>
<name>A0A1T4MCK6_9PORP</name>
<evidence type="ECO:0000256" key="6">
    <source>
        <dbReference type="SAM" id="Phobius"/>
    </source>
</evidence>
<accession>A0A1T4MCK6</accession>
<keyword evidence="3 6" id="KW-0812">Transmembrane</keyword>
<dbReference type="AlphaFoldDB" id="A0A1T4MCK6"/>
<evidence type="ECO:0000256" key="3">
    <source>
        <dbReference type="ARBA" id="ARBA00022692"/>
    </source>
</evidence>
<evidence type="ECO:0000256" key="5">
    <source>
        <dbReference type="ARBA" id="ARBA00023136"/>
    </source>
</evidence>
<evidence type="ECO:0000256" key="1">
    <source>
        <dbReference type="ARBA" id="ARBA00004651"/>
    </source>
</evidence>